<accession>A0A9P9AT13</accession>
<name>A0A9P9AT13_9HYPO</name>
<keyword evidence="2" id="KW-1185">Reference proteome</keyword>
<sequence length="226" mass="26717">MSGTPEHDHYLPITTHSELARKPTHFPEGYMNVPTKRIKPLLGKTEPTTESGRDVMRRNIPRLLRGSCLQERIQRIWNARSLRKLSLLLESPLDDTTVAILTYNYKVRPVIQLRYRVWHPQVESMQYWLQLFGQMLFFCAGVDEKEFSDRVREIDASLLDFKKLDQQDRWKCILTLMRFDNTFAYWWDELKKNEREGGRISPKSLYRQRILGKVPGIEPIKLAQPS</sequence>
<proteinExistence type="predicted"/>
<dbReference type="Proteomes" id="UP000777438">
    <property type="component" value="Unassembled WGS sequence"/>
</dbReference>
<evidence type="ECO:0000313" key="1">
    <source>
        <dbReference type="EMBL" id="KAH6893430.1"/>
    </source>
</evidence>
<evidence type="ECO:0000313" key="2">
    <source>
        <dbReference type="Proteomes" id="UP000777438"/>
    </source>
</evidence>
<comment type="caution">
    <text evidence="1">The sequence shown here is derived from an EMBL/GenBank/DDBJ whole genome shotgun (WGS) entry which is preliminary data.</text>
</comment>
<dbReference type="OrthoDB" id="412402at2759"/>
<gene>
    <name evidence="1" type="ORF">B0T10DRAFT_559421</name>
</gene>
<protein>
    <submittedName>
        <fullName evidence="1">Uncharacterized protein</fullName>
    </submittedName>
</protein>
<dbReference type="AlphaFoldDB" id="A0A9P9AT13"/>
<dbReference type="EMBL" id="JAGPYM010000006">
    <property type="protein sequence ID" value="KAH6893430.1"/>
    <property type="molecule type" value="Genomic_DNA"/>
</dbReference>
<reference evidence="1 2" key="1">
    <citation type="journal article" date="2021" name="Nat. Commun.">
        <title>Genetic determinants of endophytism in the Arabidopsis root mycobiome.</title>
        <authorList>
            <person name="Mesny F."/>
            <person name="Miyauchi S."/>
            <person name="Thiergart T."/>
            <person name="Pickel B."/>
            <person name="Atanasova L."/>
            <person name="Karlsson M."/>
            <person name="Huettel B."/>
            <person name="Barry K.W."/>
            <person name="Haridas S."/>
            <person name="Chen C."/>
            <person name="Bauer D."/>
            <person name="Andreopoulos W."/>
            <person name="Pangilinan J."/>
            <person name="LaButti K."/>
            <person name="Riley R."/>
            <person name="Lipzen A."/>
            <person name="Clum A."/>
            <person name="Drula E."/>
            <person name="Henrissat B."/>
            <person name="Kohler A."/>
            <person name="Grigoriev I.V."/>
            <person name="Martin F.M."/>
            <person name="Hacquard S."/>
        </authorList>
    </citation>
    <scope>NUCLEOTIDE SEQUENCE [LARGE SCALE GENOMIC DNA]</scope>
    <source>
        <strain evidence="1 2">MPI-CAGE-CH-0241</strain>
    </source>
</reference>
<organism evidence="1 2">
    <name type="scientific">Thelonectria olida</name>
    <dbReference type="NCBI Taxonomy" id="1576542"/>
    <lineage>
        <taxon>Eukaryota</taxon>
        <taxon>Fungi</taxon>
        <taxon>Dikarya</taxon>
        <taxon>Ascomycota</taxon>
        <taxon>Pezizomycotina</taxon>
        <taxon>Sordariomycetes</taxon>
        <taxon>Hypocreomycetidae</taxon>
        <taxon>Hypocreales</taxon>
        <taxon>Nectriaceae</taxon>
        <taxon>Thelonectria</taxon>
    </lineage>
</organism>